<gene>
    <name evidence="1" type="ORF">AADG42_18080</name>
</gene>
<evidence type="ECO:0008006" key="3">
    <source>
        <dbReference type="Google" id="ProtNLM"/>
    </source>
</evidence>
<evidence type="ECO:0000313" key="1">
    <source>
        <dbReference type="EMBL" id="XAN09144.1"/>
    </source>
</evidence>
<evidence type="ECO:0000313" key="2">
    <source>
        <dbReference type="Proteomes" id="UP001442841"/>
    </source>
</evidence>
<protein>
    <recommendedName>
        <fullName evidence="3">Sigma-70 family RNA polymerase sigma factor</fullName>
    </recommendedName>
</protein>
<organism evidence="1 2">
    <name type="scientific">Ammonicoccus fulvus</name>
    <dbReference type="NCBI Taxonomy" id="3138240"/>
    <lineage>
        <taxon>Bacteria</taxon>
        <taxon>Bacillati</taxon>
        <taxon>Actinomycetota</taxon>
        <taxon>Actinomycetes</taxon>
        <taxon>Propionibacteriales</taxon>
        <taxon>Propionibacteriaceae</taxon>
        <taxon>Ammonicoccus</taxon>
    </lineage>
</organism>
<keyword evidence="2" id="KW-1185">Reference proteome</keyword>
<reference evidence="1 2" key="1">
    <citation type="submission" date="2024-04" db="EMBL/GenBank/DDBJ databases">
        <title>Isolation of an actinomycete strain from pig manure.</title>
        <authorList>
            <person name="Gong T."/>
            <person name="Yu Z."/>
            <person name="An M."/>
            <person name="Wei C."/>
            <person name="Yang W."/>
            <person name="Liu L."/>
        </authorList>
    </citation>
    <scope>NUCLEOTIDE SEQUENCE [LARGE SCALE GENOMIC DNA]</scope>
    <source>
        <strain evidence="1 2">ZF39</strain>
    </source>
</reference>
<dbReference type="RefSeq" id="WP_425310597.1">
    <property type="nucleotide sequence ID" value="NZ_CP154795.1"/>
</dbReference>
<name>A0ABZ3FVQ6_9ACTN</name>
<dbReference type="InterPro" id="IPR036388">
    <property type="entry name" value="WH-like_DNA-bd_sf"/>
</dbReference>
<accession>A0ABZ3FVQ6</accession>
<dbReference type="SUPFAM" id="SSF88659">
    <property type="entry name" value="Sigma3 and sigma4 domains of RNA polymerase sigma factors"/>
    <property type="match status" value="1"/>
</dbReference>
<proteinExistence type="predicted"/>
<dbReference type="Gene3D" id="1.10.10.10">
    <property type="entry name" value="Winged helix-like DNA-binding domain superfamily/Winged helix DNA-binding domain"/>
    <property type="match status" value="1"/>
</dbReference>
<dbReference type="EMBL" id="CP154795">
    <property type="protein sequence ID" value="XAN09144.1"/>
    <property type="molecule type" value="Genomic_DNA"/>
</dbReference>
<dbReference type="Proteomes" id="UP001442841">
    <property type="component" value="Chromosome"/>
</dbReference>
<sequence>MTVMQDFEGLDAATAGLVRGWADRHPALETCASAAHVVTAIRTDPDPVLTALLVEAFSGCEVAPRLILQGLMPRLRSLAALDGQAEVGDYVTHLWLRIRTYPLDRRPVRIASNLVLDTLKAVHAERTPQRLHLRDPLELNTVVMEDPETPLPSAEHVLGLAADLGLIDPPTHATLVSVYAHGLSAPAAAELFRVSPTTIRRRCSRGLRTLRAHAQQLVDAM</sequence>
<dbReference type="InterPro" id="IPR013324">
    <property type="entry name" value="RNA_pol_sigma_r3/r4-like"/>
</dbReference>